<comment type="similarity">
    <text evidence="1">Belongs to the SsuE family.</text>
</comment>
<protein>
    <submittedName>
        <fullName evidence="6">FMN reductase (NADPH)</fullName>
        <ecNumber evidence="6">1.5.1.38</ecNumber>
    </submittedName>
</protein>
<dbReference type="Proteomes" id="UP000245698">
    <property type="component" value="Unassembled WGS sequence"/>
</dbReference>
<dbReference type="GO" id="GO:0052873">
    <property type="term" value="F:FMN reductase (NADPH) activity"/>
    <property type="evidence" value="ECO:0007669"/>
    <property type="project" value="UniProtKB-EC"/>
</dbReference>
<gene>
    <name evidence="6" type="primary">msuE</name>
    <name evidence="6" type="ORF">BQ8482_160035</name>
</gene>
<evidence type="ECO:0000313" key="7">
    <source>
        <dbReference type="Proteomes" id="UP000245698"/>
    </source>
</evidence>
<dbReference type="EMBL" id="FUIG01000022">
    <property type="protein sequence ID" value="SJM30560.1"/>
    <property type="molecule type" value="Genomic_DNA"/>
</dbReference>
<dbReference type="SUPFAM" id="SSF52218">
    <property type="entry name" value="Flavoproteins"/>
    <property type="match status" value="1"/>
</dbReference>
<evidence type="ECO:0000256" key="2">
    <source>
        <dbReference type="ARBA" id="ARBA00022630"/>
    </source>
</evidence>
<evidence type="ECO:0000256" key="4">
    <source>
        <dbReference type="ARBA" id="ARBA00023002"/>
    </source>
</evidence>
<dbReference type="Gene3D" id="3.40.50.360">
    <property type="match status" value="1"/>
</dbReference>
<dbReference type="InterPro" id="IPR005025">
    <property type="entry name" value="FMN_Rdtase-like_dom"/>
</dbReference>
<dbReference type="AlphaFoldDB" id="A0A2P9AHF5"/>
<feature type="domain" description="NADPH-dependent FMN reductase-like" evidence="5">
    <location>
        <begin position="8"/>
        <end position="150"/>
    </location>
</feature>
<evidence type="ECO:0000256" key="3">
    <source>
        <dbReference type="ARBA" id="ARBA00022643"/>
    </source>
</evidence>
<dbReference type="EC" id="1.5.1.38" evidence="6"/>
<dbReference type="InterPro" id="IPR019912">
    <property type="entry name" value="FMN_Rdtase_MsuE-like"/>
</dbReference>
<evidence type="ECO:0000256" key="1">
    <source>
        <dbReference type="ARBA" id="ARBA00005990"/>
    </source>
</evidence>
<name>A0A2P9AHF5_9HYPH</name>
<accession>A0A2P9AHF5</accession>
<dbReference type="Pfam" id="PF03358">
    <property type="entry name" value="FMN_red"/>
    <property type="match status" value="1"/>
</dbReference>
<dbReference type="PANTHER" id="PTHR43408:SF2">
    <property type="entry name" value="FMN REDUCTASE (NADPH)"/>
    <property type="match status" value="1"/>
</dbReference>
<sequence length="214" mass="23341">MTAMTNATVVGFSGNLARPSKTRGFVKHFVSEIADRHGLAAVTFDLDDVGRSLGTARWSRDLDEAGQTVLDAVVSADVLVVGSPTYKGSYTGLFKHFFDLVDPVALRGKPVLLTATGGGERHALMVDHQLRPLFAFFEALVLPTAVYATDRDFLEGALASEAIRKRGEQAIEEAGLALASRRHAAAEDFAPSPEMDGRPRSLIDRYWLEWIPRL</sequence>
<keyword evidence="2" id="KW-0285">Flavoprotein</keyword>
<dbReference type="InterPro" id="IPR051814">
    <property type="entry name" value="NAD(P)H-dep_FMN_reductase"/>
</dbReference>
<reference evidence="7" key="1">
    <citation type="submission" date="2016-12" db="EMBL/GenBank/DDBJ databases">
        <authorList>
            <person name="Brunel B."/>
        </authorList>
    </citation>
    <scope>NUCLEOTIDE SEQUENCE [LARGE SCALE GENOMIC DNA]</scope>
</reference>
<keyword evidence="7" id="KW-1185">Reference proteome</keyword>
<proteinExistence type="inferred from homology"/>
<organism evidence="6 7">
    <name type="scientific">Mesorhizobium delmotii</name>
    <dbReference type="NCBI Taxonomy" id="1631247"/>
    <lineage>
        <taxon>Bacteria</taxon>
        <taxon>Pseudomonadati</taxon>
        <taxon>Pseudomonadota</taxon>
        <taxon>Alphaproteobacteria</taxon>
        <taxon>Hyphomicrobiales</taxon>
        <taxon>Phyllobacteriaceae</taxon>
        <taxon>Mesorhizobium</taxon>
    </lineage>
</organism>
<evidence type="ECO:0000313" key="6">
    <source>
        <dbReference type="EMBL" id="SJM30560.1"/>
    </source>
</evidence>
<dbReference type="NCBIfam" id="TIGR03566">
    <property type="entry name" value="FMN_reduc_MsuE"/>
    <property type="match status" value="1"/>
</dbReference>
<dbReference type="PANTHER" id="PTHR43408">
    <property type="entry name" value="FMN REDUCTASE (NADPH)"/>
    <property type="match status" value="1"/>
</dbReference>
<keyword evidence="4 6" id="KW-0560">Oxidoreductase</keyword>
<dbReference type="InterPro" id="IPR029039">
    <property type="entry name" value="Flavoprotein-like_sf"/>
</dbReference>
<keyword evidence="3" id="KW-0288">FMN</keyword>
<evidence type="ECO:0000259" key="5">
    <source>
        <dbReference type="Pfam" id="PF03358"/>
    </source>
</evidence>